<feature type="region of interest" description="Disordered" evidence="1">
    <location>
        <begin position="1"/>
        <end position="49"/>
    </location>
</feature>
<sequence>MPTPSDSNSSGKARRKSRFDDPNPVKRSGFSDSKNASSNVQPNYNLQNVTNPINNLNNLQQNVTLQTMGFQPQILPPFVPPSGFQPFPPFQIPNQNPVFPVVPGQLSHFNPPNDPNLNGVNNKLDLDTCNVGVMASILIENRDKISDFVPYKEFEDLDKIGGKKEDGPVQNLTLTQRNKVEDFYDELEEIFEQYRSEIHPEDPSLNYSRRRKFNFSKQTNQQPKILSQDDLINPAKRDYYASEFYSNTAKENPGLGCGDDMFETFRRKRSTKYHEDYAIREAVRKDPNCIVVSPGEVCYPCNI</sequence>
<dbReference type="VEuPathDB" id="PiroplasmaDB:TA16390"/>
<evidence type="ECO:0000256" key="1">
    <source>
        <dbReference type="SAM" id="MobiDB-lite"/>
    </source>
</evidence>
<evidence type="ECO:0000313" key="3">
    <source>
        <dbReference type="EMBL" id="SVP90396.1"/>
    </source>
</evidence>
<dbReference type="AlphaFoldDB" id="A0A3B0N5Y3"/>
<accession>A0A3B0N5Y3</accession>
<evidence type="ECO:0000313" key="2">
    <source>
        <dbReference type="EMBL" id="SVP89256.1"/>
    </source>
</evidence>
<feature type="compositionally biased region" description="Polar residues" evidence="1">
    <location>
        <begin position="1"/>
        <end position="11"/>
    </location>
</feature>
<name>A0A3B0N5Y3_THEAN</name>
<reference evidence="3" key="1">
    <citation type="submission" date="2018-07" db="EMBL/GenBank/DDBJ databases">
        <authorList>
            <person name="Quirk P.G."/>
            <person name="Krulwich T.A."/>
        </authorList>
    </citation>
    <scope>NUCLEOTIDE SEQUENCE</scope>
    <source>
        <strain evidence="3">Anand</strain>
    </source>
</reference>
<organism evidence="3">
    <name type="scientific">Theileria annulata</name>
    <dbReference type="NCBI Taxonomy" id="5874"/>
    <lineage>
        <taxon>Eukaryota</taxon>
        <taxon>Sar</taxon>
        <taxon>Alveolata</taxon>
        <taxon>Apicomplexa</taxon>
        <taxon>Aconoidasida</taxon>
        <taxon>Piroplasmida</taxon>
        <taxon>Theileriidae</taxon>
        <taxon>Theileria</taxon>
    </lineage>
</organism>
<protein>
    <submittedName>
        <fullName evidence="3">Uncharacterized protein</fullName>
    </submittedName>
</protein>
<feature type="compositionally biased region" description="Polar residues" evidence="1">
    <location>
        <begin position="30"/>
        <end position="44"/>
    </location>
</feature>
<gene>
    <name evidence="2" type="ORF">TAT_000110900</name>
    <name evidence="3" type="ORF">TAV_000110200</name>
</gene>
<proteinExistence type="predicted"/>
<dbReference type="EMBL" id="UIVT01000001">
    <property type="protein sequence ID" value="SVP89256.1"/>
    <property type="molecule type" value="Genomic_DNA"/>
</dbReference>
<dbReference type="EMBL" id="UIVS01000001">
    <property type="protein sequence ID" value="SVP90396.1"/>
    <property type="molecule type" value="Genomic_DNA"/>
</dbReference>